<evidence type="ECO:0000256" key="9">
    <source>
        <dbReference type="ARBA" id="ARBA00023014"/>
    </source>
</evidence>
<name>A0ABV2B1D3_9GAMM</name>
<evidence type="ECO:0000256" key="4">
    <source>
        <dbReference type="ARBA" id="ARBA00022617"/>
    </source>
</evidence>
<protein>
    <recommendedName>
        <fullName evidence="11">Sulfite reductase [NADPH] hemoprotein beta-component</fullName>
        <shortName evidence="11">SiR-HP</shortName>
        <shortName evidence="11">SiRHP</shortName>
        <ecNumber evidence="11">1.8.1.2</ecNumber>
    </recommendedName>
</protein>
<dbReference type="PANTHER" id="PTHR11493:SF47">
    <property type="entry name" value="SULFITE REDUCTASE [NADPH] SUBUNIT BETA"/>
    <property type="match status" value="1"/>
</dbReference>
<dbReference type="NCBIfam" id="TIGR02041">
    <property type="entry name" value="CysI"/>
    <property type="match status" value="1"/>
</dbReference>
<keyword evidence="7 11" id="KW-0560">Oxidoreductase</keyword>
<evidence type="ECO:0000256" key="10">
    <source>
        <dbReference type="ARBA" id="ARBA00023192"/>
    </source>
</evidence>
<keyword evidence="9 11" id="KW-0411">Iron-sulfur</keyword>
<dbReference type="InterPro" id="IPR045854">
    <property type="entry name" value="NO2/SO3_Rdtase_4Fe4S_sf"/>
</dbReference>
<dbReference type="InterPro" id="IPR006066">
    <property type="entry name" value="NO2/SO3_Rdtase_FeS/sirohaem_BS"/>
</dbReference>
<proteinExistence type="inferred from homology"/>
<feature type="domain" description="Nitrite/Sulfite reductase ferredoxin-like" evidence="13">
    <location>
        <begin position="69"/>
        <end position="127"/>
    </location>
</feature>
<evidence type="ECO:0000313" key="15">
    <source>
        <dbReference type="Proteomes" id="UP001460888"/>
    </source>
</evidence>
<dbReference type="Pfam" id="PF03460">
    <property type="entry name" value="NIR_SIR_ferr"/>
    <property type="match status" value="2"/>
</dbReference>
<accession>A0ABV2B1D3</accession>
<dbReference type="PRINTS" id="PR00397">
    <property type="entry name" value="SIROHAEM"/>
</dbReference>
<sequence length="583" mass="65307">MSDDKELSPVEHIKIASNYLRGTIADGLADELTGSIAEDDTQLTKFYGFYQQDDRDLRSERKHSKLEPHFQFMLRLRLPAGVVTGEQWLKIDELAHRYANGTLRLTTRQTFQYHGVLKKHLRPLLQDAYQVGVDARGACGDVNRNVMATANPDLSALHREVHDWSIKISEHLAWKSRAYEEIFLQQKPQGEDHEPIYGKTYLPRKFKIAIAIPPENDVDMFANDIGLIAIVEDDKLVGFNIAIGGGMGSTHGDEATYPRLASVIGFATPENTLEAVEELVKIQRDHGDRSNRKHARFKYTIDDHGLGWIHEQLEERAGIKLKPAREYNFERNGDPLGWVEGDNGNWHLTLFIENGRIADFDDNGNAHYGQYHGPAGLKLMTGLRELAKIHTGEFRLTGNHNVIVANVKPEDKAKVEELVEHYGLDDGDKHSTLRHSAMACVAFPTCGLAMAESERYLPELVTKIEKIVTDAGIKDQPIVIRMTGCPNGCARPFLGEIGFVGKAPGKYNLYLGAGYNGERLNKLYRENIGEEEILAELTPIIEQYGAERNEGEPFGDFVIRAGIIAETTEGRFFHENVGSPEAA</sequence>
<evidence type="ECO:0000256" key="11">
    <source>
        <dbReference type="HAMAP-Rule" id="MF_01540"/>
    </source>
</evidence>
<dbReference type="SUPFAM" id="SSF56014">
    <property type="entry name" value="Nitrite and sulphite reductase 4Fe-4S domain-like"/>
    <property type="match status" value="2"/>
</dbReference>
<dbReference type="InterPro" id="IPR006067">
    <property type="entry name" value="NO2/SO3_Rdtase_4Fe4S_dom"/>
</dbReference>
<comment type="cofactor">
    <cofactor evidence="11">
        <name>siroheme</name>
        <dbReference type="ChEBI" id="CHEBI:60052"/>
    </cofactor>
    <text evidence="11">Binds 1 siroheme per subunit.</text>
</comment>
<keyword evidence="5 11" id="KW-0479">Metal-binding</keyword>
<evidence type="ECO:0000259" key="13">
    <source>
        <dbReference type="Pfam" id="PF03460"/>
    </source>
</evidence>
<comment type="function">
    <text evidence="11">Component of the sulfite reductase complex that catalyzes the 6-electron reduction of sulfite to sulfide. This is one of several activities required for the biosynthesis of L-cysteine from sulfate.</text>
</comment>
<keyword evidence="2 11" id="KW-0004">4Fe-4S</keyword>
<keyword evidence="10 11" id="KW-0198">Cysteine biosynthesis</keyword>
<keyword evidence="3 11" id="KW-0028">Amino-acid biosynthesis</keyword>
<evidence type="ECO:0000256" key="2">
    <source>
        <dbReference type="ARBA" id="ARBA00022485"/>
    </source>
</evidence>
<evidence type="ECO:0000256" key="3">
    <source>
        <dbReference type="ARBA" id="ARBA00022605"/>
    </source>
</evidence>
<comment type="caution">
    <text evidence="14">The sequence shown here is derived from an EMBL/GenBank/DDBJ whole genome shotgun (WGS) entry which is preliminary data.</text>
</comment>
<evidence type="ECO:0000256" key="8">
    <source>
        <dbReference type="ARBA" id="ARBA00023004"/>
    </source>
</evidence>
<evidence type="ECO:0000256" key="5">
    <source>
        <dbReference type="ARBA" id="ARBA00022723"/>
    </source>
</evidence>
<evidence type="ECO:0000259" key="12">
    <source>
        <dbReference type="Pfam" id="PF01077"/>
    </source>
</evidence>
<dbReference type="SUPFAM" id="SSF55124">
    <property type="entry name" value="Nitrite/Sulfite reductase N-terminal domain-like"/>
    <property type="match status" value="2"/>
</dbReference>
<feature type="domain" description="Nitrite/sulphite reductase 4Fe-4S" evidence="12">
    <location>
        <begin position="171"/>
        <end position="320"/>
    </location>
</feature>
<keyword evidence="8 11" id="KW-0408">Iron</keyword>
<dbReference type="InterPro" id="IPR045169">
    <property type="entry name" value="NO2/SO3_Rdtase_4Fe4S_prot"/>
</dbReference>
<feature type="binding site" evidence="11">
    <location>
        <position position="440"/>
    </location>
    <ligand>
        <name>[4Fe-4S] cluster</name>
        <dbReference type="ChEBI" id="CHEBI:49883"/>
    </ligand>
</feature>
<dbReference type="PROSITE" id="PS00365">
    <property type="entry name" value="NIR_SIR"/>
    <property type="match status" value="1"/>
</dbReference>
<dbReference type="NCBIfam" id="NF010029">
    <property type="entry name" value="PRK13504.1"/>
    <property type="match status" value="1"/>
</dbReference>
<dbReference type="InterPro" id="IPR011786">
    <property type="entry name" value="CysI"/>
</dbReference>
<dbReference type="RefSeq" id="WP_353111210.1">
    <property type="nucleotide sequence ID" value="NZ_APND01000003.1"/>
</dbReference>
<feature type="binding site" evidence="11">
    <location>
        <position position="489"/>
    </location>
    <ligand>
        <name>[4Fe-4S] cluster</name>
        <dbReference type="ChEBI" id="CHEBI:49883"/>
    </ligand>
</feature>
<comment type="catalytic activity">
    <reaction evidence="11">
        <text>hydrogen sulfide + 3 NADP(+) + 3 H2O = sulfite + 3 NADPH + 4 H(+)</text>
        <dbReference type="Rhea" id="RHEA:13801"/>
        <dbReference type="ChEBI" id="CHEBI:15377"/>
        <dbReference type="ChEBI" id="CHEBI:15378"/>
        <dbReference type="ChEBI" id="CHEBI:17359"/>
        <dbReference type="ChEBI" id="CHEBI:29919"/>
        <dbReference type="ChEBI" id="CHEBI:57783"/>
        <dbReference type="ChEBI" id="CHEBI:58349"/>
        <dbReference type="EC" id="1.8.1.2"/>
    </reaction>
</comment>
<dbReference type="Pfam" id="PF01077">
    <property type="entry name" value="NIR_SIR"/>
    <property type="match status" value="1"/>
</dbReference>
<dbReference type="HAMAP" id="MF_01540">
    <property type="entry name" value="CysI"/>
    <property type="match status" value="1"/>
</dbReference>
<keyword evidence="6 11" id="KW-0521">NADP</keyword>
<evidence type="ECO:0000256" key="7">
    <source>
        <dbReference type="ARBA" id="ARBA00023002"/>
    </source>
</evidence>
<evidence type="ECO:0000313" key="14">
    <source>
        <dbReference type="EMBL" id="MES1929705.1"/>
    </source>
</evidence>
<feature type="binding site" evidence="11">
    <location>
        <position position="485"/>
    </location>
    <ligand>
        <name>[4Fe-4S] cluster</name>
        <dbReference type="ChEBI" id="CHEBI:49883"/>
    </ligand>
</feature>
<dbReference type="Proteomes" id="UP001460888">
    <property type="component" value="Unassembled WGS sequence"/>
</dbReference>
<evidence type="ECO:0000256" key="1">
    <source>
        <dbReference type="ARBA" id="ARBA00010429"/>
    </source>
</evidence>
<comment type="similarity">
    <text evidence="1 11">Belongs to the nitrite and sulfite reductase 4Fe-4S domain family.</text>
</comment>
<keyword evidence="4 11" id="KW-0349">Heme</keyword>
<keyword evidence="15" id="KW-1185">Reference proteome</keyword>
<dbReference type="InterPro" id="IPR005117">
    <property type="entry name" value="NiRdtase/SiRdtase_haem-b_fer"/>
</dbReference>
<dbReference type="PANTHER" id="PTHR11493">
    <property type="entry name" value="SULFITE REDUCTASE [NADPH] SUBUNIT BETA-RELATED"/>
    <property type="match status" value="1"/>
</dbReference>
<evidence type="ECO:0000256" key="6">
    <source>
        <dbReference type="ARBA" id="ARBA00022857"/>
    </source>
</evidence>
<comment type="pathway">
    <text evidence="11">Sulfur metabolism; hydrogen sulfide biosynthesis; hydrogen sulfide from sulfite (NADPH route): step 1/1.</text>
</comment>
<dbReference type="EC" id="1.8.1.2" evidence="11"/>
<gene>
    <name evidence="11" type="primary">cysI</name>
    <name evidence="14" type="ORF">SADO_10624</name>
</gene>
<comment type="subunit">
    <text evidence="11">Alpha(8)-beta(8). The alpha component is a flavoprotein, the beta component is a hemoprotein.</text>
</comment>
<feature type="binding site" evidence="11">
    <location>
        <position position="446"/>
    </location>
    <ligand>
        <name>[4Fe-4S] cluster</name>
        <dbReference type="ChEBI" id="CHEBI:49883"/>
    </ligand>
</feature>
<feature type="domain" description="Nitrite/Sulfite reductase ferredoxin-like" evidence="13">
    <location>
        <begin position="344"/>
        <end position="419"/>
    </location>
</feature>
<comment type="cofactor">
    <cofactor evidence="11">
        <name>[4Fe-4S] cluster</name>
        <dbReference type="ChEBI" id="CHEBI:49883"/>
    </cofactor>
    <text evidence="11">Binds 1 [4Fe-4S] cluster per subunit.</text>
</comment>
<organism evidence="14 15">
    <name type="scientific">Salinisphaera dokdonensis CL-ES53</name>
    <dbReference type="NCBI Taxonomy" id="1304272"/>
    <lineage>
        <taxon>Bacteria</taxon>
        <taxon>Pseudomonadati</taxon>
        <taxon>Pseudomonadota</taxon>
        <taxon>Gammaproteobacteria</taxon>
        <taxon>Salinisphaerales</taxon>
        <taxon>Salinisphaeraceae</taxon>
        <taxon>Salinisphaera</taxon>
    </lineage>
</organism>
<feature type="binding site" description="axial binding residue" evidence="11">
    <location>
        <position position="489"/>
    </location>
    <ligand>
        <name>siroheme</name>
        <dbReference type="ChEBI" id="CHEBI:60052"/>
    </ligand>
    <ligandPart>
        <name>Fe</name>
        <dbReference type="ChEBI" id="CHEBI:18248"/>
    </ligandPart>
</feature>
<dbReference type="InterPro" id="IPR036136">
    <property type="entry name" value="Nit/Sulf_reduc_fer-like_dom_sf"/>
</dbReference>
<dbReference type="Gene3D" id="3.30.413.10">
    <property type="entry name" value="Sulfite Reductase Hemoprotein, domain 1"/>
    <property type="match status" value="2"/>
</dbReference>
<reference evidence="14 15" key="1">
    <citation type="submission" date="2013-03" db="EMBL/GenBank/DDBJ databases">
        <title>Salinisphaera dokdonensis CL-ES53 Genome Sequencing.</title>
        <authorList>
            <person name="Li C."/>
            <person name="Lai Q."/>
            <person name="Shao Z."/>
        </authorList>
    </citation>
    <scope>NUCLEOTIDE SEQUENCE [LARGE SCALE GENOMIC DNA]</scope>
    <source>
        <strain evidence="14 15">CL-ES53</strain>
    </source>
</reference>
<dbReference type="EMBL" id="APND01000003">
    <property type="protein sequence ID" value="MES1929705.1"/>
    <property type="molecule type" value="Genomic_DNA"/>
</dbReference>